<evidence type="ECO:0000256" key="7">
    <source>
        <dbReference type="PROSITE-ProRule" id="PRU10141"/>
    </source>
</evidence>
<keyword evidence="12" id="KW-1185">Reference proteome</keyword>
<name>A0ABT7N2P6_9MICO</name>
<evidence type="ECO:0000256" key="8">
    <source>
        <dbReference type="SAM" id="MobiDB-lite"/>
    </source>
</evidence>
<keyword evidence="9" id="KW-0472">Membrane</keyword>
<dbReference type="PANTHER" id="PTHR43289">
    <property type="entry name" value="MITOGEN-ACTIVATED PROTEIN KINASE KINASE KINASE 20-RELATED"/>
    <property type="match status" value="1"/>
</dbReference>
<accession>A0ABT7N2P6</accession>
<dbReference type="RefSeq" id="WP_286289971.1">
    <property type="nucleotide sequence ID" value="NZ_JASXSZ010000006.1"/>
</dbReference>
<dbReference type="PROSITE" id="PS00109">
    <property type="entry name" value="PROTEIN_KINASE_TYR"/>
    <property type="match status" value="1"/>
</dbReference>
<dbReference type="PROSITE" id="PS00107">
    <property type="entry name" value="PROTEIN_KINASE_ATP"/>
    <property type="match status" value="1"/>
</dbReference>
<dbReference type="PROSITE" id="PS50011">
    <property type="entry name" value="PROTEIN_KINASE_DOM"/>
    <property type="match status" value="1"/>
</dbReference>
<evidence type="ECO:0000256" key="1">
    <source>
        <dbReference type="ARBA" id="ARBA00012513"/>
    </source>
</evidence>
<evidence type="ECO:0000256" key="6">
    <source>
        <dbReference type="ARBA" id="ARBA00022840"/>
    </source>
</evidence>
<dbReference type="InterPro" id="IPR008266">
    <property type="entry name" value="Tyr_kinase_AS"/>
</dbReference>
<keyword evidence="3 11" id="KW-0808">Transferase</keyword>
<sequence length="403" mass="42936">MTQTRRLQRNRPAVGGLVAGRYRITDMIGRGGMAEIYRATDETLGREVALKIFRPEYASADDLDRQQGEVRLLARLSHQCLVTLFDAIADADGRAVLVLEFVAGSDARHRLRHGPIDQAAVGAIGADIARALGYIHSQGVIHRDVSPANILLPESDHAVAAKLTDLGIARLVDAANLTATGSVIGTASYMSPEQVAGWGLTPATDIYSLGLVLLECLTGRREFEGNPVEAASARLARDPEIPVRLGSPWWELLRAMTARDPARRPTAEEVVSRLSRLPDQAIVPDADAPVDDLATIRLLLGAESDDGGSTRATLIMPAPDPAPTPTRRMDHAASVAPRPPRSRTMVLVIGLLAAVAGGIIAFMALTATTRSAPDPVSSYPAVSGQLGEHLKQLEHQVSTGTKP</sequence>
<proteinExistence type="predicted"/>
<evidence type="ECO:0000313" key="11">
    <source>
        <dbReference type="EMBL" id="MDL9980989.1"/>
    </source>
</evidence>
<evidence type="ECO:0000259" key="10">
    <source>
        <dbReference type="PROSITE" id="PS50011"/>
    </source>
</evidence>
<evidence type="ECO:0000256" key="2">
    <source>
        <dbReference type="ARBA" id="ARBA00022527"/>
    </source>
</evidence>
<dbReference type="Gene3D" id="3.30.200.20">
    <property type="entry name" value="Phosphorylase Kinase, domain 1"/>
    <property type="match status" value="1"/>
</dbReference>
<dbReference type="InterPro" id="IPR000719">
    <property type="entry name" value="Prot_kinase_dom"/>
</dbReference>
<feature type="transmembrane region" description="Helical" evidence="9">
    <location>
        <begin position="346"/>
        <end position="367"/>
    </location>
</feature>
<keyword evidence="2" id="KW-0723">Serine/threonine-protein kinase</keyword>
<evidence type="ECO:0000256" key="5">
    <source>
        <dbReference type="ARBA" id="ARBA00022777"/>
    </source>
</evidence>
<dbReference type="PANTHER" id="PTHR43289:SF6">
    <property type="entry name" value="SERINE_THREONINE-PROTEIN KINASE NEKL-3"/>
    <property type="match status" value="1"/>
</dbReference>
<feature type="region of interest" description="Disordered" evidence="8">
    <location>
        <begin position="309"/>
        <end position="337"/>
    </location>
</feature>
<feature type="domain" description="Protein kinase" evidence="10">
    <location>
        <begin position="22"/>
        <end position="277"/>
    </location>
</feature>
<evidence type="ECO:0000256" key="4">
    <source>
        <dbReference type="ARBA" id="ARBA00022741"/>
    </source>
</evidence>
<dbReference type="Pfam" id="PF00069">
    <property type="entry name" value="Pkinase"/>
    <property type="match status" value="1"/>
</dbReference>
<keyword evidence="9" id="KW-1133">Transmembrane helix</keyword>
<organism evidence="11 12">
    <name type="scientific">Microbacterium candidum</name>
    <dbReference type="NCBI Taxonomy" id="3041922"/>
    <lineage>
        <taxon>Bacteria</taxon>
        <taxon>Bacillati</taxon>
        <taxon>Actinomycetota</taxon>
        <taxon>Actinomycetes</taxon>
        <taxon>Micrococcales</taxon>
        <taxon>Microbacteriaceae</taxon>
        <taxon>Microbacterium</taxon>
    </lineage>
</organism>
<protein>
    <recommendedName>
        <fullName evidence="1">non-specific serine/threonine protein kinase</fullName>
        <ecNumber evidence="1">2.7.11.1</ecNumber>
    </recommendedName>
</protein>
<keyword evidence="5 11" id="KW-0418">Kinase</keyword>
<dbReference type="GO" id="GO:0004674">
    <property type="term" value="F:protein serine/threonine kinase activity"/>
    <property type="evidence" value="ECO:0007669"/>
    <property type="project" value="UniProtKB-EC"/>
</dbReference>
<reference evidence="11 12" key="1">
    <citation type="submission" date="2023-06" db="EMBL/GenBank/DDBJ databases">
        <title>Microbacterium sp. nov., isolated from a waste landfill.</title>
        <authorList>
            <person name="Wen W."/>
        </authorList>
    </citation>
    <scope>NUCLEOTIDE SEQUENCE [LARGE SCALE GENOMIC DNA]</scope>
    <source>
        <strain evidence="11 12">ASV49</strain>
    </source>
</reference>
<comment type="caution">
    <text evidence="11">The sequence shown here is derived from an EMBL/GenBank/DDBJ whole genome shotgun (WGS) entry which is preliminary data.</text>
</comment>
<keyword evidence="4 7" id="KW-0547">Nucleotide-binding</keyword>
<dbReference type="EC" id="2.7.11.1" evidence="1"/>
<dbReference type="Gene3D" id="1.10.510.10">
    <property type="entry name" value="Transferase(Phosphotransferase) domain 1"/>
    <property type="match status" value="1"/>
</dbReference>
<gene>
    <name evidence="11" type="ORF">QSV35_16755</name>
</gene>
<evidence type="ECO:0000256" key="3">
    <source>
        <dbReference type="ARBA" id="ARBA00022679"/>
    </source>
</evidence>
<feature type="binding site" evidence="7">
    <location>
        <position position="51"/>
    </location>
    <ligand>
        <name>ATP</name>
        <dbReference type="ChEBI" id="CHEBI:30616"/>
    </ligand>
</feature>
<keyword evidence="9" id="KW-0812">Transmembrane</keyword>
<dbReference type="InterPro" id="IPR017441">
    <property type="entry name" value="Protein_kinase_ATP_BS"/>
</dbReference>
<dbReference type="EMBL" id="JASXSZ010000006">
    <property type="protein sequence ID" value="MDL9980989.1"/>
    <property type="molecule type" value="Genomic_DNA"/>
</dbReference>
<dbReference type="SUPFAM" id="SSF56112">
    <property type="entry name" value="Protein kinase-like (PK-like)"/>
    <property type="match status" value="1"/>
</dbReference>
<evidence type="ECO:0000313" key="12">
    <source>
        <dbReference type="Proteomes" id="UP001235064"/>
    </source>
</evidence>
<keyword evidence="6 7" id="KW-0067">ATP-binding</keyword>
<dbReference type="CDD" id="cd14014">
    <property type="entry name" value="STKc_PknB_like"/>
    <property type="match status" value="1"/>
</dbReference>
<dbReference type="InterPro" id="IPR011009">
    <property type="entry name" value="Kinase-like_dom_sf"/>
</dbReference>
<dbReference type="Proteomes" id="UP001235064">
    <property type="component" value="Unassembled WGS sequence"/>
</dbReference>
<evidence type="ECO:0000256" key="9">
    <source>
        <dbReference type="SAM" id="Phobius"/>
    </source>
</evidence>